<keyword evidence="3" id="KW-1185">Reference proteome</keyword>
<gene>
    <name evidence="2" type="ORF">CA85_24280</name>
</gene>
<dbReference type="Pfam" id="PF26343">
    <property type="entry name" value="VapC50_C"/>
    <property type="match status" value="1"/>
</dbReference>
<accession>A0A5C5Y035</accession>
<comment type="caution">
    <text evidence="2">The sequence shown here is derived from an EMBL/GenBank/DDBJ whole genome shotgun (WGS) entry which is preliminary data.</text>
</comment>
<evidence type="ECO:0000259" key="1">
    <source>
        <dbReference type="Pfam" id="PF26343"/>
    </source>
</evidence>
<sequence>MQIALYGLVRARWSAMIHDEWMRSVLRDRPDLTAERLDRTRILMNQHVLDAVVTGFESIIESLELPDVDDRHVLAAAIHCGADKIVTCNQKDFPAETLSQHGIGTAHPDDFLVGPLEADSKTLLAAVKQHRGRLRNPPKSADDYLLCLEQQRLTQTVVKLRQSIESI</sequence>
<evidence type="ECO:0000313" key="3">
    <source>
        <dbReference type="Proteomes" id="UP000318053"/>
    </source>
</evidence>
<dbReference type="AlphaFoldDB" id="A0A5C5Y035"/>
<proteinExistence type="predicted"/>
<dbReference type="Proteomes" id="UP000318053">
    <property type="component" value="Unassembled WGS sequence"/>
</dbReference>
<evidence type="ECO:0000313" key="2">
    <source>
        <dbReference type="EMBL" id="TWT67575.1"/>
    </source>
</evidence>
<protein>
    <recommendedName>
        <fullName evidence="1">VapC50 C-terminal domain-containing protein</fullName>
    </recommendedName>
</protein>
<reference evidence="2 3" key="1">
    <citation type="submission" date="2019-02" db="EMBL/GenBank/DDBJ databases">
        <title>Deep-cultivation of Planctomycetes and their phenomic and genomic characterization uncovers novel biology.</title>
        <authorList>
            <person name="Wiegand S."/>
            <person name="Jogler M."/>
            <person name="Boedeker C."/>
            <person name="Pinto D."/>
            <person name="Vollmers J."/>
            <person name="Rivas-Marin E."/>
            <person name="Kohn T."/>
            <person name="Peeters S.H."/>
            <person name="Heuer A."/>
            <person name="Rast P."/>
            <person name="Oberbeckmann S."/>
            <person name="Bunk B."/>
            <person name="Jeske O."/>
            <person name="Meyerdierks A."/>
            <person name="Storesund J.E."/>
            <person name="Kallscheuer N."/>
            <person name="Luecker S."/>
            <person name="Lage O.M."/>
            <person name="Pohl T."/>
            <person name="Merkel B.J."/>
            <person name="Hornburger P."/>
            <person name="Mueller R.-W."/>
            <person name="Bruemmer F."/>
            <person name="Labrenz M."/>
            <person name="Spormann A.M."/>
            <person name="Op Den Camp H."/>
            <person name="Overmann J."/>
            <person name="Amann R."/>
            <person name="Jetten M.S.M."/>
            <person name="Mascher T."/>
            <person name="Medema M.H."/>
            <person name="Devos D.P."/>
            <person name="Kaster A.-K."/>
            <person name="Ovreas L."/>
            <person name="Rohde M."/>
            <person name="Galperin M.Y."/>
            <person name="Jogler C."/>
        </authorList>
    </citation>
    <scope>NUCLEOTIDE SEQUENCE [LARGE SCALE GENOMIC DNA]</scope>
    <source>
        <strain evidence="2 3">CA85</strain>
    </source>
</reference>
<dbReference type="EMBL" id="SJPK01000004">
    <property type="protein sequence ID" value="TWT67575.1"/>
    <property type="molecule type" value="Genomic_DNA"/>
</dbReference>
<organism evidence="2 3">
    <name type="scientific">Allorhodopirellula solitaria</name>
    <dbReference type="NCBI Taxonomy" id="2527987"/>
    <lineage>
        <taxon>Bacteria</taxon>
        <taxon>Pseudomonadati</taxon>
        <taxon>Planctomycetota</taxon>
        <taxon>Planctomycetia</taxon>
        <taxon>Pirellulales</taxon>
        <taxon>Pirellulaceae</taxon>
        <taxon>Allorhodopirellula</taxon>
    </lineage>
</organism>
<feature type="domain" description="VapC50 C-terminal" evidence="1">
    <location>
        <begin position="108"/>
        <end position="162"/>
    </location>
</feature>
<name>A0A5C5Y035_9BACT</name>
<dbReference type="InterPro" id="IPR058652">
    <property type="entry name" value="VapC50_C"/>
</dbReference>